<evidence type="ECO:0000313" key="9">
    <source>
        <dbReference type="EMBL" id="MBJ6363762.1"/>
    </source>
</evidence>
<dbReference type="InterPro" id="IPR020934">
    <property type="entry name" value="Ribosomal_uS19_CS"/>
</dbReference>
<dbReference type="AlphaFoldDB" id="A0A934MX31"/>
<name>A0A934MX31_9BACL</name>
<evidence type="ECO:0000256" key="7">
    <source>
        <dbReference type="RuleBase" id="RU003485"/>
    </source>
</evidence>
<keyword evidence="10" id="KW-1185">Reference proteome</keyword>
<dbReference type="GO" id="GO:0003735">
    <property type="term" value="F:structural constituent of ribosome"/>
    <property type="evidence" value="ECO:0007669"/>
    <property type="project" value="InterPro"/>
</dbReference>
<comment type="caution">
    <text evidence="9">The sequence shown here is derived from an EMBL/GenBank/DDBJ whole genome shotgun (WGS) entry which is preliminary data.</text>
</comment>
<evidence type="ECO:0000256" key="4">
    <source>
        <dbReference type="ARBA" id="ARBA00023274"/>
    </source>
</evidence>
<comment type="similarity">
    <text evidence="2 6 7">Belongs to the universal ribosomal protein uS19 family.</text>
</comment>
<keyword evidence="6" id="KW-0699">rRNA-binding</keyword>
<accession>A0A934MX31</accession>
<keyword evidence="3 6" id="KW-0689">Ribosomal protein</keyword>
<dbReference type="InterPro" id="IPR002222">
    <property type="entry name" value="Ribosomal_uS19"/>
</dbReference>
<dbReference type="GO" id="GO:0006412">
    <property type="term" value="P:translation"/>
    <property type="evidence" value="ECO:0007669"/>
    <property type="project" value="UniProtKB-UniRule"/>
</dbReference>
<evidence type="ECO:0000256" key="3">
    <source>
        <dbReference type="ARBA" id="ARBA00022980"/>
    </source>
</evidence>
<dbReference type="HAMAP" id="MF_00531">
    <property type="entry name" value="Ribosomal_uS19"/>
    <property type="match status" value="1"/>
</dbReference>
<reference evidence="9" key="1">
    <citation type="submission" date="2020-12" db="EMBL/GenBank/DDBJ databases">
        <authorList>
            <person name="Huq M.A."/>
        </authorList>
    </citation>
    <scope>NUCLEOTIDE SEQUENCE</scope>
    <source>
        <strain evidence="9">MAHUQ-46</strain>
    </source>
</reference>
<dbReference type="SUPFAM" id="SSF54570">
    <property type="entry name" value="Ribosomal protein S19"/>
    <property type="match status" value="1"/>
</dbReference>
<dbReference type="GO" id="GO:1990904">
    <property type="term" value="C:ribonucleoprotein complex"/>
    <property type="evidence" value="ECO:0007669"/>
    <property type="project" value="UniProtKB-KW"/>
</dbReference>
<dbReference type="PANTHER" id="PTHR11880:SF8">
    <property type="entry name" value="SMALL RIBOSOMAL SUBUNIT PROTEIN US19M"/>
    <property type="match status" value="1"/>
</dbReference>
<dbReference type="GO" id="GO:0005737">
    <property type="term" value="C:cytoplasm"/>
    <property type="evidence" value="ECO:0007669"/>
    <property type="project" value="UniProtKB-ARBA"/>
</dbReference>
<feature type="compositionally biased region" description="Basic residues" evidence="8">
    <location>
        <begin position="100"/>
        <end position="114"/>
    </location>
</feature>
<dbReference type="RefSeq" id="WP_199021359.1">
    <property type="nucleotide sequence ID" value="NZ_JAELUP010000104.1"/>
</dbReference>
<keyword evidence="6" id="KW-0694">RNA-binding</keyword>
<keyword evidence="4 6" id="KW-0687">Ribonucleoprotein</keyword>
<dbReference type="Gene3D" id="3.30.860.10">
    <property type="entry name" value="30s Ribosomal Protein S19, Chain A"/>
    <property type="match status" value="1"/>
</dbReference>
<protein>
    <recommendedName>
        <fullName evidence="5 6">Small ribosomal subunit protein uS19</fullName>
    </recommendedName>
</protein>
<dbReference type="PRINTS" id="PR00975">
    <property type="entry name" value="RIBOSOMALS19"/>
</dbReference>
<organism evidence="9 10">
    <name type="scientific">Paenibacillus roseus</name>
    <dbReference type="NCBI Taxonomy" id="2798579"/>
    <lineage>
        <taxon>Bacteria</taxon>
        <taxon>Bacillati</taxon>
        <taxon>Bacillota</taxon>
        <taxon>Bacilli</taxon>
        <taxon>Bacillales</taxon>
        <taxon>Paenibacillaceae</taxon>
        <taxon>Paenibacillus</taxon>
    </lineage>
</organism>
<dbReference type="GO" id="GO:0000028">
    <property type="term" value="P:ribosomal small subunit assembly"/>
    <property type="evidence" value="ECO:0007669"/>
    <property type="project" value="TreeGrafter"/>
</dbReference>
<dbReference type="GO" id="GO:0019843">
    <property type="term" value="F:rRNA binding"/>
    <property type="evidence" value="ECO:0007669"/>
    <property type="project" value="UniProtKB-UniRule"/>
</dbReference>
<dbReference type="Proteomes" id="UP000640274">
    <property type="component" value="Unassembled WGS sequence"/>
</dbReference>
<dbReference type="EMBL" id="JAELUP010000104">
    <property type="protein sequence ID" value="MBJ6363762.1"/>
    <property type="molecule type" value="Genomic_DNA"/>
</dbReference>
<sequence length="114" mass="13586">MTTKNNGFLHYHLLSKVNDIMKREMKQKRLIKKRNNNTITKEYISRFYRTYSRSSIIYPFMKEHTIAIYNGQRFVPSFLKSKLIGLKLGEMSPTRNYTGHAKKKKGKRLAKKKK</sequence>
<evidence type="ECO:0000256" key="1">
    <source>
        <dbReference type="ARBA" id="ARBA00003239"/>
    </source>
</evidence>
<dbReference type="Pfam" id="PF00203">
    <property type="entry name" value="Ribosomal_S19"/>
    <property type="match status" value="1"/>
</dbReference>
<evidence type="ECO:0000256" key="8">
    <source>
        <dbReference type="SAM" id="MobiDB-lite"/>
    </source>
</evidence>
<proteinExistence type="inferred from homology"/>
<comment type="function">
    <text evidence="1 6">Protein S19 forms a complex with S13 that binds strongly to the 16S ribosomal RNA.</text>
</comment>
<evidence type="ECO:0000313" key="10">
    <source>
        <dbReference type="Proteomes" id="UP000640274"/>
    </source>
</evidence>
<dbReference type="PANTHER" id="PTHR11880">
    <property type="entry name" value="RIBOSOMAL PROTEIN S19P FAMILY MEMBER"/>
    <property type="match status" value="1"/>
</dbReference>
<gene>
    <name evidence="6" type="primary">rpsS</name>
    <name evidence="9" type="ORF">JFN88_21345</name>
</gene>
<dbReference type="InterPro" id="IPR023575">
    <property type="entry name" value="Ribosomal_uS19_SF"/>
</dbReference>
<evidence type="ECO:0000256" key="2">
    <source>
        <dbReference type="ARBA" id="ARBA00007345"/>
    </source>
</evidence>
<dbReference type="PROSITE" id="PS00323">
    <property type="entry name" value="RIBOSOMAL_S19"/>
    <property type="match status" value="1"/>
</dbReference>
<feature type="region of interest" description="Disordered" evidence="8">
    <location>
        <begin position="95"/>
        <end position="114"/>
    </location>
</feature>
<dbReference type="GO" id="GO:0005840">
    <property type="term" value="C:ribosome"/>
    <property type="evidence" value="ECO:0007669"/>
    <property type="project" value="UniProtKB-KW"/>
</dbReference>
<evidence type="ECO:0000256" key="5">
    <source>
        <dbReference type="ARBA" id="ARBA00035163"/>
    </source>
</evidence>
<evidence type="ECO:0000256" key="6">
    <source>
        <dbReference type="HAMAP-Rule" id="MF_00531"/>
    </source>
</evidence>